<dbReference type="Proteomes" id="UP000186098">
    <property type="component" value="Unassembled WGS sequence"/>
</dbReference>
<reference evidence="2" key="1">
    <citation type="submission" date="2017-01" db="EMBL/GenBank/DDBJ databases">
        <authorList>
            <person name="Varghese N."/>
            <person name="Submissions S."/>
        </authorList>
    </citation>
    <scope>NUCLEOTIDE SEQUENCE [LARGE SCALE GENOMIC DNA]</scope>
    <source>
        <strain evidence="2">DSM 18714</strain>
    </source>
</reference>
<gene>
    <name evidence="1" type="ORF">SAMN05421795_101270</name>
</gene>
<protein>
    <recommendedName>
        <fullName evidence="3">Lipoprotein</fullName>
    </recommendedName>
</protein>
<proteinExistence type="predicted"/>
<dbReference type="EMBL" id="FTOM01000001">
    <property type="protein sequence ID" value="SIS51941.1"/>
    <property type="molecule type" value="Genomic_DNA"/>
</dbReference>
<name>A0A1N7JRN8_9RHOB</name>
<dbReference type="AlphaFoldDB" id="A0A1N7JRN8"/>
<dbReference type="RefSeq" id="WP_076363126.1">
    <property type="nucleotide sequence ID" value="NZ_FTOM01000001.1"/>
</dbReference>
<keyword evidence="2" id="KW-1185">Reference proteome</keyword>
<sequence>MRAAAVLLVPLALAGCAGPIGPDGGDPRRPVLALVQGHHAEWGPAGAVIVTRAQVPFTYADGYDARRVADQACGGKVASGVDDNFRDGAWIFPGGCA</sequence>
<evidence type="ECO:0000313" key="1">
    <source>
        <dbReference type="EMBL" id="SIS51941.1"/>
    </source>
</evidence>
<dbReference type="OrthoDB" id="7644586at2"/>
<evidence type="ECO:0008006" key="3">
    <source>
        <dbReference type="Google" id="ProtNLM"/>
    </source>
</evidence>
<dbReference type="STRING" id="407234.SAMN05421795_101270"/>
<dbReference type="PROSITE" id="PS51257">
    <property type="entry name" value="PROKAR_LIPOPROTEIN"/>
    <property type="match status" value="1"/>
</dbReference>
<accession>A0A1N7JRN8</accession>
<organism evidence="1 2">
    <name type="scientific">Phaeovulum vinaykumarii</name>
    <dbReference type="NCBI Taxonomy" id="407234"/>
    <lineage>
        <taxon>Bacteria</taxon>
        <taxon>Pseudomonadati</taxon>
        <taxon>Pseudomonadota</taxon>
        <taxon>Alphaproteobacteria</taxon>
        <taxon>Rhodobacterales</taxon>
        <taxon>Paracoccaceae</taxon>
        <taxon>Phaeovulum</taxon>
    </lineage>
</organism>
<evidence type="ECO:0000313" key="2">
    <source>
        <dbReference type="Proteomes" id="UP000186098"/>
    </source>
</evidence>